<dbReference type="SUPFAM" id="SSF47113">
    <property type="entry name" value="Histone-fold"/>
    <property type="match status" value="1"/>
</dbReference>
<dbReference type="PRINTS" id="PR00621">
    <property type="entry name" value="HISTONEH2B"/>
</dbReference>
<dbReference type="InterPro" id="IPR000558">
    <property type="entry name" value="Histone_H2B"/>
</dbReference>
<evidence type="ECO:0000259" key="2">
    <source>
        <dbReference type="Pfam" id="PF00125"/>
    </source>
</evidence>
<gene>
    <name evidence="3" type="ORF">PVAND_008512</name>
</gene>
<dbReference type="GO" id="GO:0003677">
    <property type="term" value="F:DNA binding"/>
    <property type="evidence" value="ECO:0007669"/>
    <property type="project" value="InterPro"/>
</dbReference>
<dbReference type="GO" id="GO:0046982">
    <property type="term" value="F:protein heterodimerization activity"/>
    <property type="evidence" value="ECO:0007669"/>
    <property type="project" value="InterPro"/>
</dbReference>
<evidence type="ECO:0000256" key="1">
    <source>
        <dbReference type="ARBA" id="ARBA00006846"/>
    </source>
</evidence>
<dbReference type="OrthoDB" id="7758076at2759"/>
<evidence type="ECO:0000313" key="3">
    <source>
        <dbReference type="EMBL" id="KAG5678884.1"/>
    </source>
</evidence>
<dbReference type="Pfam" id="PF00125">
    <property type="entry name" value="Histone"/>
    <property type="match status" value="1"/>
</dbReference>
<comment type="caution">
    <text evidence="3">The sequence shown here is derived from an EMBL/GenBank/DDBJ whole genome shotgun (WGS) entry which is preliminary data.</text>
</comment>
<dbReference type="EMBL" id="JADBJN010000002">
    <property type="protein sequence ID" value="KAG5678884.1"/>
    <property type="molecule type" value="Genomic_DNA"/>
</dbReference>
<dbReference type="GO" id="GO:0000786">
    <property type="term" value="C:nucleosome"/>
    <property type="evidence" value="ECO:0007669"/>
    <property type="project" value="InterPro"/>
</dbReference>
<proteinExistence type="inferred from homology"/>
<dbReference type="SMART" id="SM00427">
    <property type="entry name" value="H2B"/>
    <property type="match status" value="1"/>
</dbReference>
<evidence type="ECO:0000313" key="4">
    <source>
        <dbReference type="Proteomes" id="UP001107558"/>
    </source>
</evidence>
<sequence length="118" mass="13832">MIFRVFRCIHPDMKLSEKAINVLNSFVNDFFDKFALEASFLVKRISKRNTMTDFDIQSAAKLILSGDLKEYAIVEGRKALESFKSHQNMNHNLSYEKYFSFKADINFRRTSSPQQSMF</sequence>
<comment type="similarity">
    <text evidence="1">Belongs to the histone H2B family.</text>
</comment>
<dbReference type="InterPro" id="IPR009072">
    <property type="entry name" value="Histone-fold"/>
</dbReference>
<feature type="domain" description="Core Histone H2A/H2B/H3" evidence="2">
    <location>
        <begin position="3"/>
        <end position="62"/>
    </location>
</feature>
<dbReference type="GO" id="GO:0030527">
    <property type="term" value="F:structural constituent of chromatin"/>
    <property type="evidence" value="ECO:0007669"/>
    <property type="project" value="InterPro"/>
</dbReference>
<dbReference type="Gene3D" id="1.10.20.10">
    <property type="entry name" value="Histone, subunit A"/>
    <property type="match status" value="1"/>
</dbReference>
<dbReference type="AlphaFoldDB" id="A0A9J6C9S2"/>
<accession>A0A9J6C9S2</accession>
<organism evidence="3 4">
    <name type="scientific">Polypedilum vanderplanki</name>
    <name type="common">Sleeping chironomid midge</name>
    <dbReference type="NCBI Taxonomy" id="319348"/>
    <lineage>
        <taxon>Eukaryota</taxon>
        <taxon>Metazoa</taxon>
        <taxon>Ecdysozoa</taxon>
        <taxon>Arthropoda</taxon>
        <taxon>Hexapoda</taxon>
        <taxon>Insecta</taxon>
        <taxon>Pterygota</taxon>
        <taxon>Neoptera</taxon>
        <taxon>Endopterygota</taxon>
        <taxon>Diptera</taxon>
        <taxon>Nematocera</taxon>
        <taxon>Chironomoidea</taxon>
        <taxon>Chironomidae</taxon>
        <taxon>Chironominae</taxon>
        <taxon>Polypedilum</taxon>
        <taxon>Polypedilum</taxon>
    </lineage>
</organism>
<reference evidence="3" key="1">
    <citation type="submission" date="2021-03" db="EMBL/GenBank/DDBJ databases">
        <title>Chromosome level genome of the anhydrobiotic midge Polypedilum vanderplanki.</title>
        <authorList>
            <person name="Yoshida Y."/>
            <person name="Kikawada T."/>
            <person name="Gusev O."/>
        </authorList>
    </citation>
    <scope>NUCLEOTIDE SEQUENCE</scope>
    <source>
        <strain evidence="3">NIAS01</strain>
        <tissue evidence="3">Whole body or cell culture</tissue>
    </source>
</reference>
<protein>
    <recommendedName>
        <fullName evidence="2">Core Histone H2A/H2B/H3 domain-containing protein</fullName>
    </recommendedName>
</protein>
<keyword evidence="4" id="KW-1185">Reference proteome</keyword>
<name>A0A9J6C9S2_POLVA</name>
<dbReference type="Proteomes" id="UP001107558">
    <property type="component" value="Chromosome 2"/>
</dbReference>
<dbReference type="InterPro" id="IPR007125">
    <property type="entry name" value="H2A/H2B/H3"/>
</dbReference>
<dbReference type="PANTHER" id="PTHR23428">
    <property type="entry name" value="HISTONE H2B"/>
    <property type="match status" value="1"/>
</dbReference>
<dbReference type="CDD" id="cd22910">
    <property type="entry name" value="HFD_H2B"/>
    <property type="match status" value="1"/>
</dbReference>